<accession>A0ABP7A174</accession>
<keyword evidence="2" id="KW-0812">Transmembrane</keyword>
<gene>
    <name evidence="3" type="primary">eccB_3</name>
    <name evidence="3" type="ORF">GCM10022223_45070</name>
</gene>
<organism evidence="3 4">
    <name type="scientific">Kineosporia mesophila</name>
    <dbReference type="NCBI Taxonomy" id="566012"/>
    <lineage>
        <taxon>Bacteria</taxon>
        <taxon>Bacillati</taxon>
        <taxon>Actinomycetota</taxon>
        <taxon>Actinomycetes</taxon>
        <taxon>Kineosporiales</taxon>
        <taxon>Kineosporiaceae</taxon>
        <taxon>Kineosporia</taxon>
    </lineage>
</organism>
<proteinExistence type="predicted"/>
<dbReference type="Pfam" id="PF05108">
    <property type="entry name" value="T7SS_ESX1_EccB"/>
    <property type="match status" value="1"/>
</dbReference>
<comment type="caution">
    <text evidence="3">The sequence shown here is derived from an EMBL/GenBank/DDBJ whole genome shotgun (WGS) entry which is preliminary data.</text>
</comment>
<feature type="transmembrane region" description="Helical" evidence="2">
    <location>
        <begin position="41"/>
        <end position="62"/>
    </location>
</feature>
<evidence type="ECO:0000313" key="4">
    <source>
        <dbReference type="Proteomes" id="UP001501074"/>
    </source>
</evidence>
<dbReference type="RefSeq" id="WP_231481284.1">
    <property type="nucleotide sequence ID" value="NZ_BAAAZO010000009.1"/>
</dbReference>
<evidence type="ECO:0000256" key="1">
    <source>
        <dbReference type="SAM" id="MobiDB-lite"/>
    </source>
</evidence>
<reference evidence="4" key="1">
    <citation type="journal article" date="2019" name="Int. J. Syst. Evol. Microbiol.">
        <title>The Global Catalogue of Microorganisms (GCM) 10K type strain sequencing project: providing services to taxonomists for standard genome sequencing and annotation.</title>
        <authorList>
            <consortium name="The Broad Institute Genomics Platform"/>
            <consortium name="The Broad Institute Genome Sequencing Center for Infectious Disease"/>
            <person name="Wu L."/>
            <person name="Ma J."/>
        </authorList>
    </citation>
    <scope>NUCLEOTIDE SEQUENCE [LARGE SCALE GENOMIC DNA]</scope>
    <source>
        <strain evidence="4">JCM 16902</strain>
    </source>
</reference>
<dbReference type="Proteomes" id="UP001501074">
    <property type="component" value="Unassembled WGS sequence"/>
</dbReference>
<dbReference type="InterPro" id="IPR007795">
    <property type="entry name" value="T7SS_EccB"/>
</dbReference>
<sequence>MQSRRDQVQAHTFVMGRLTTGVLRLEPDGLDQPVSRTTRGIFGGLIVAGLIGVVITLFGFIVPGGNTSWQKAGALVMEKDSGARFLSMNGTLHPVLNLASAKLLAGSQMSVVNANAKSLREAPRGVPIGLVGAPDSLPATDDLSGDPWMACNVRSRDDTGTVTSRLALFIGSAPGGRVLGRGDAVPVAGPDGHDYLLWNGQRLRIDQTDNVIQAVGSAGSDLPEVTTSFLDVVPAGPDLTVPTTAGTGSPGPELAGRPTRLGQLFTDASRNQYLLTEQGLVALTPTLAALLKADPVTQSKAYAGGDIVPVALGPDDLAGHLAPPSATAALTHQGALPDAVPVARQVDLNQAVCQQVRPGTTQGAGTLLIVDVDRLAGGTPDNEPGVTASCLPAESIAVRPGGGALVNATLAGGGSGSAYFLVTDSGVKYPVPDNDSLEALGYGAIDPARLPTSWLNLLPTGPVLTPSAVTAGAAAVESGPPGAGCLADSTKPPSGAGPGGDAIPGRSPETNRQSAPAAMTSPVPPA</sequence>
<dbReference type="EMBL" id="BAAAZO010000009">
    <property type="protein sequence ID" value="GAA3623071.1"/>
    <property type="molecule type" value="Genomic_DNA"/>
</dbReference>
<keyword evidence="2" id="KW-1133">Transmembrane helix</keyword>
<protein>
    <submittedName>
        <fullName evidence="3">Type VII secretion protein EccB</fullName>
    </submittedName>
</protein>
<name>A0ABP7A174_9ACTN</name>
<keyword evidence="4" id="KW-1185">Reference proteome</keyword>
<dbReference type="PANTHER" id="PTHR40765">
    <property type="entry name" value="ESX-2 SECRETION SYSTEM ATPASE ECCB2"/>
    <property type="match status" value="1"/>
</dbReference>
<dbReference type="NCBIfam" id="TIGR03919">
    <property type="entry name" value="T7SS_EccB"/>
    <property type="match status" value="1"/>
</dbReference>
<keyword evidence="2" id="KW-0472">Membrane</keyword>
<feature type="region of interest" description="Disordered" evidence="1">
    <location>
        <begin position="475"/>
        <end position="526"/>
    </location>
</feature>
<dbReference type="Gene3D" id="3.30.2390.20">
    <property type="entry name" value="Type VII secretion system EccB, repeat 1 domain"/>
    <property type="match status" value="1"/>
</dbReference>
<evidence type="ECO:0000313" key="3">
    <source>
        <dbReference type="EMBL" id="GAA3623071.1"/>
    </source>
</evidence>
<evidence type="ECO:0000256" key="2">
    <source>
        <dbReference type="SAM" id="Phobius"/>
    </source>
</evidence>
<dbReference type="PANTHER" id="PTHR40765:SF2">
    <property type="entry name" value="ESX-2 SECRETION SYSTEM ATPASE ECCB2"/>
    <property type="match status" value="1"/>
</dbReference>
<dbReference type="InterPro" id="IPR044857">
    <property type="entry name" value="T7SS_EccB_R1"/>
</dbReference>